<dbReference type="Proteomes" id="UP001300502">
    <property type="component" value="Unassembled WGS sequence"/>
</dbReference>
<dbReference type="EMBL" id="JANCYU010000024">
    <property type="protein sequence ID" value="KAK4524626.1"/>
    <property type="molecule type" value="Genomic_DNA"/>
</dbReference>
<organism evidence="1 2">
    <name type="scientific">Galdieria yellowstonensis</name>
    <dbReference type="NCBI Taxonomy" id="3028027"/>
    <lineage>
        <taxon>Eukaryota</taxon>
        <taxon>Rhodophyta</taxon>
        <taxon>Bangiophyceae</taxon>
        <taxon>Galdieriales</taxon>
        <taxon>Galdieriaceae</taxon>
        <taxon>Galdieria</taxon>
    </lineage>
</organism>
<dbReference type="AlphaFoldDB" id="A0AAV9IBF3"/>
<accession>A0AAV9IBF3</accession>
<reference evidence="1 2" key="1">
    <citation type="submission" date="2022-07" db="EMBL/GenBank/DDBJ databases">
        <title>Genome-wide signatures of adaptation to extreme environments.</title>
        <authorList>
            <person name="Cho C.H."/>
            <person name="Yoon H.S."/>
        </authorList>
    </citation>
    <scope>NUCLEOTIDE SEQUENCE [LARGE SCALE GENOMIC DNA]</scope>
    <source>
        <strain evidence="1 2">108.79 E11</strain>
    </source>
</reference>
<comment type="caution">
    <text evidence="1">The sequence shown here is derived from an EMBL/GenBank/DDBJ whole genome shotgun (WGS) entry which is preliminary data.</text>
</comment>
<keyword evidence="2" id="KW-1185">Reference proteome</keyword>
<name>A0AAV9IBF3_9RHOD</name>
<gene>
    <name evidence="1" type="ORF">GAYE_SCF04G2527</name>
</gene>
<evidence type="ECO:0000313" key="2">
    <source>
        <dbReference type="Proteomes" id="UP001300502"/>
    </source>
</evidence>
<protein>
    <submittedName>
        <fullName evidence="1">Uncharacterized protein</fullName>
    </submittedName>
</protein>
<proteinExistence type="predicted"/>
<sequence>MFSMDQALLFSVTLFAPKALNLSSKEWSWVSSSASFGAIAAIPLHWLQSSWQQRQKTLSSYYWKESSSVWEWEQKQ</sequence>
<evidence type="ECO:0000313" key="1">
    <source>
        <dbReference type="EMBL" id="KAK4524626.1"/>
    </source>
</evidence>